<protein>
    <submittedName>
        <fullName evidence="3">Popeye protein conserved region</fullName>
    </submittedName>
</protein>
<evidence type="ECO:0000313" key="4">
    <source>
        <dbReference type="Proteomes" id="UP000199071"/>
    </source>
</evidence>
<keyword evidence="1" id="KW-1133">Transmembrane helix</keyword>
<dbReference type="Pfam" id="PF00027">
    <property type="entry name" value="cNMP_binding"/>
    <property type="match status" value="1"/>
</dbReference>
<dbReference type="PROSITE" id="PS50042">
    <property type="entry name" value="CNMP_BINDING_3"/>
    <property type="match status" value="1"/>
</dbReference>
<evidence type="ECO:0000259" key="2">
    <source>
        <dbReference type="PROSITE" id="PS50042"/>
    </source>
</evidence>
<keyword evidence="1" id="KW-0472">Membrane</keyword>
<name>A0A1G6ADM9_9HYPH</name>
<dbReference type="STRING" id="665467.SAMN02982931_00454"/>
<reference evidence="3 4" key="1">
    <citation type="submission" date="2016-10" db="EMBL/GenBank/DDBJ databases">
        <authorList>
            <person name="de Groot N.N."/>
        </authorList>
    </citation>
    <scope>NUCLEOTIDE SEQUENCE [LARGE SCALE GENOMIC DNA]</scope>
    <source>
        <strain evidence="3 4">ATCC 35022</strain>
    </source>
</reference>
<dbReference type="OrthoDB" id="7946922at2"/>
<dbReference type="SMART" id="SM00100">
    <property type="entry name" value="cNMP"/>
    <property type="match status" value="1"/>
</dbReference>
<dbReference type="Gene3D" id="2.60.120.10">
    <property type="entry name" value="Jelly Rolls"/>
    <property type="match status" value="1"/>
</dbReference>
<accession>A0A1G6ADM9</accession>
<feature type="transmembrane region" description="Helical" evidence="1">
    <location>
        <begin position="33"/>
        <end position="54"/>
    </location>
</feature>
<dbReference type="InterPro" id="IPR014710">
    <property type="entry name" value="RmlC-like_jellyroll"/>
</dbReference>
<dbReference type="EMBL" id="FMXQ01000001">
    <property type="protein sequence ID" value="SDB06173.1"/>
    <property type="molecule type" value="Genomic_DNA"/>
</dbReference>
<evidence type="ECO:0000256" key="1">
    <source>
        <dbReference type="SAM" id="Phobius"/>
    </source>
</evidence>
<feature type="transmembrane region" description="Helical" evidence="1">
    <location>
        <begin position="6"/>
        <end position="26"/>
    </location>
</feature>
<sequence>MNLTSEALIGNGAMIGHASYVLLIASMLMTRMVWLRILAIGSGVLAAVYSAYWLDDPVSVFWEMLFVLTNVGQLTITSYLNRRTRFTTEERTFYEIAVPGLEPAHARQLLQAGRWVDAEPGAVLTRQGERVSDLVFITSGEARVEVDGQPVGSCATGDFVGEISVSTGIPATATVTAVAPIRYLAFERGVLMKLLGRSSEIAQAVELSYRHGLRDKLIRANMAMAKATGGSAQ</sequence>
<dbReference type="RefSeq" id="WP_090874573.1">
    <property type="nucleotide sequence ID" value="NZ_FMXQ01000001.1"/>
</dbReference>
<dbReference type="CDD" id="cd00038">
    <property type="entry name" value="CAP_ED"/>
    <property type="match status" value="1"/>
</dbReference>
<gene>
    <name evidence="3" type="ORF">SAMN02982931_00454</name>
</gene>
<dbReference type="InterPro" id="IPR018490">
    <property type="entry name" value="cNMP-bd_dom_sf"/>
</dbReference>
<feature type="transmembrane region" description="Helical" evidence="1">
    <location>
        <begin position="60"/>
        <end position="81"/>
    </location>
</feature>
<dbReference type="SUPFAM" id="SSF51206">
    <property type="entry name" value="cAMP-binding domain-like"/>
    <property type="match status" value="1"/>
</dbReference>
<feature type="domain" description="Cyclic nucleotide-binding" evidence="2">
    <location>
        <begin position="97"/>
        <end position="203"/>
    </location>
</feature>
<dbReference type="Proteomes" id="UP000199071">
    <property type="component" value="Unassembled WGS sequence"/>
</dbReference>
<dbReference type="InterPro" id="IPR000595">
    <property type="entry name" value="cNMP-bd_dom"/>
</dbReference>
<keyword evidence="4" id="KW-1185">Reference proteome</keyword>
<keyword evidence="1" id="KW-0812">Transmembrane</keyword>
<dbReference type="AlphaFoldDB" id="A0A1G6ADM9"/>
<evidence type="ECO:0000313" key="3">
    <source>
        <dbReference type="EMBL" id="SDB06173.1"/>
    </source>
</evidence>
<proteinExistence type="predicted"/>
<organism evidence="3 4">
    <name type="scientific">Bauldia litoralis</name>
    <dbReference type="NCBI Taxonomy" id="665467"/>
    <lineage>
        <taxon>Bacteria</taxon>
        <taxon>Pseudomonadati</taxon>
        <taxon>Pseudomonadota</taxon>
        <taxon>Alphaproteobacteria</taxon>
        <taxon>Hyphomicrobiales</taxon>
        <taxon>Kaistiaceae</taxon>
        <taxon>Bauldia</taxon>
    </lineage>
</organism>